<evidence type="ECO:0000313" key="3">
    <source>
        <dbReference type="Proteomes" id="UP001153069"/>
    </source>
</evidence>
<sequence length="473" mass="52397">MPARPYSFLPEGSTGLLDLSKLGTDISDAEDKRQAGFDAGRNIKAALVAAKATLESGKDETDDSLEKLIIETVGAKADRSPREANLHYQVEDFVRHQAFLQFLKDATLLPPSATPYATDEEYLAGACMGLAQDLAKYGIGRATIRDAESVNCAKVLVGEILGYLLQFDFRNGPLRRKYDGTKYALKTLETLLYELAVTGTSVSNAKEGGEKPAKLQKTENEEPSKLLAHDELKELRERMEHRDALRETLIKRCRDGQKAAKQAIFALHRGDPKKAKTLIDQCEECVKNDLLPIVHEEPPLKYGSFSNMLEEYCEAKLFYAWLFGDTTKVPDDVNNKPSTTLLKKEELLETLLGKTDDNTEPDYEIGIYLGGICDLTGEIGRFAVQQATLRDEECVKLSLQTNKSILSALQMMGRSPRDIGKKMGALEKSVEKIERILYEMSLSEAAGGRNVQTSTATMDVEPEGKAMDSSSRH</sequence>
<feature type="region of interest" description="Disordered" evidence="1">
    <location>
        <begin position="446"/>
        <end position="473"/>
    </location>
</feature>
<protein>
    <submittedName>
        <fullName evidence="2">Translin family</fullName>
    </submittedName>
</protein>
<dbReference type="AlphaFoldDB" id="A0A9N8DMZ6"/>
<dbReference type="EMBL" id="CAICTM010000168">
    <property type="protein sequence ID" value="CAB9503551.1"/>
    <property type="molecule type" value="Genomic_DNA"/>
</dbReference>
<feature type="compositionally biased region" description="Basic and acidic residues" evidence="1">
    <location>
        <begin position="207"/>
        <end position="223"/>
    </location>
</feature>
<gene>
    <name evidence="2" type="ORF">SEMRO_169_G075100.1</name>
</gene>
<dbReference type="Pfam" id="PF01997">
    <property type="entry name" value="Translin"/>
    <property type="match status" value="1"/>
</dbReference>
<keyword evidence="3" id="KW-1185">Reference proteome</keyword>
<dbReference type="InterPro" id="IPR036081">
    <property type="entry name" value="Translin_sf"/>
</dbReference>
<dbReference type="CDD" id="cd14820">
    <property type="entry name" value="TRAX"/>
    <property type="match status" value="1"/>
</dbReference>
<comment type="caution">
    <text evidence="2">The sequence shown here is derived from an EMBL/GenBank/DDBJ whole genome shotgun (WGS) entry which is preliminary data.</text>
</comment>
<reference evidence="2" key="1">
    <citation type="submission" date="2020-06" db="EMBL/GenBank/DDBJ databases">
        <authorList>
            <consortium name="Plant Systems Biology data submission"/>
        </authorList>
    </citation>
    <scope>NUCLEOTIDE SEQUENCE</scope>
    <source>
        <strain evidence="2">D6</strain>
    </source>
</reference>
<organism evidence="2 3">
    <name type="scientific">Seminavis robusta</name>
    <dbReference type="NCBI Taxonomy" id="568900"/>
    <lineage>
        <taxon>Eukaryota</taxon>
        <taxon>Sar</taxon>
        <taxon>Stramenopiles</taxon>
        <taxon>Ochrophyta</taxon>
        <taxon>Bacillariophyta</taxon>
        <taxon>Bacillariophyceae</taxon>
        <taxon>Bacillariophycidae</taxon>
        <taxon>Naviculales</taxon>
        <taxon>Naviculaceae</taxon>
        <taxon>Seminavis</taxon>
    </lineage>
</organism>
<accession>A0A9N8DMZ6</accession>
<dbReference type="Proteomes" id="UP001153069">
    <property type="component" value="Unassembled WGS sequence"/>
</dbReference>
<feature type="region of interest" description="Disordered" evidence="1">
    <location>
        <begin position="203"/>
        <end position="223"/>
    </location>
</feature>
<dbReference type="OrthoDB" id="829at2759"/>
<dbReference type="Gene3D" id="1.20.58.2140">
    <property type="match status" value="1"/>
</dbReference>
<dbReference type="SUPFAM" id="SSF74784">
    <property type="entry name" value="Translin"/>
    <property type="match status" value="2"/>
</dbReference>
<proteinExistence type="predicted"/>
<feature type="compositionally biased region" description="Basic and acidic residues" evidence="1">
    <location>
        <begin position="462"/>
        <end position="473"/>
    </location>
</feature>
<dbReference type="GO" id="GO:0043565">
    <property type="term" value="F:sequence-specific DNA binding"/>
    <property type="evidence" value="ECO:0007669"/>
    <property type="project" value="InterPro"/>
</dbReference>
<evidence type="ECO:0000256" key="1">
    <source>
        <dbReference type="SAM" id="MobiDB-lite"/>
    </source>
</evidence>
<evidence type="ECO:0000313" key="2">
    <source>
        <dbReference type="EMBL" id="CAB9503551.1"/>
    </source>
</evidence>
<dbReference type="InterPro" id="IPR002848">
    <property type="entry name" value="Translin_fam"/>
</dbReference>
<dbReference type="Gene3D" id="1.20.58.200">
    <property type="entry name" value="Translin, domain 2"/>
    <property type="match status" value="2"/>
</dbReference>
<dbReference type="InterPro" id="IPR016069">
    <property type="entry name" value="Translin_C"/>
</dbReference>
<dbReference type="PANTHER" id="PTHR10741">
    <property type="entry name" value="TRANSLIN AND TRANSLIN ASSOCIATED PROTEIN X"/>
    <property type="match status" value="1"/>
</dbReference>
<name>A0A9N8DMZ6_9STRA</name>